<dbReference type="OrthoDB" id="5034579at2759"/>
<accession>A0A485LLZ2</accession>
<feature type="modified residue" description="N6-(pyridoxal phosphate)lysine" evidence="5">
    <location>
        <position position="62"/>
    </location>
</feature>
<evidence type="ECO:0000313" key="9">
    <source>
        <dbReference type="EMBL" id="KAF0685184.1"/>
    </source>
</evidence>
<evidence type="ECO:0000259" key="7">
    <source>
        <dbReference type="Pfam" id="PF00278"/>
    </source>
</evidence>
<dbReference type="Gene3D" id="3.20.20.10">
    <property type="entry name" value="Alanine racemase"/>
    <property type="match status" value="1"/>
</dbReference>
<dbReference type="EMBL" id="VJMH01007216">
    <property type="protein sequence ID" value="KAF0685184.1"/>
    <property type="molecule type" value="Genomic_DNA"/>
</dbReference>
<evidence type="ECO:0000313" key="10">
    <source>
        <dbReference type="EMBL" id="VFT99536.1"/>
    </source>
</evidence>
<dbReference type="PANTHER" id="PTHR43727:SF2">
    <property type="entry name" value="GROUP IV DECARBOXYLASE"/>
    <property type="match status" value="1"/>
</dbReference>
<reference evidence="9" key="2">
    <citation type="submission" date="2019-06" db="EMBL/GenBank/DDBJ databases">
        <title>Genomics analysis of Aphanomyces spp. identifies a new class of oomycete effector associated with host adaptation.</title>
        <authorList>
            <person name="Gaulin E."/>
        </authorList>
    </citation>
    <scope>NUCLEOTIDE SEQUENCE</scope>
    <source>
        <strain evidence="9">CBS 578.67</strain>
    </source>
</reference>
<dbReference type="PRINTS" id="PR01181">
    <property type="entry name" value="DAPDCRBXLASE"/>
</dbReference>
<dbReference type="NCBIfam" id="TIGR01048">
    <property type="entry name" value="lysA"/>
    <property type="match status" value="1"/>
</dbReference>
<dbReference type="EMBL" id="CAADRA010007242">
    <property type="protein sequence ID" value="VFT99536.1"/>
    <property type="molecule type" value="Genomic_DNA"/>
</dbReference>
<proteinExistence type="inferred from homology"/>
<organism evidence="10 11">
    <name type="scientific">Aphanomyces stellatus</name>
    <dbReference type="NCBI Taxonomy" id="120398"/>
    <lineage>
        <taxon>Eukaryota</taxon>
        <taxon>Sar</taxon>
        <taxon>Stramenopiles</taxon>
        <taxon>Oomycota</taxon>
        <taxon>Saprolegniomycetes</taxon>
        <taxon>Saprolegniales</taxon>
        <taxon>Verrucalvaceae</taxon>
        <taxon>Aphanomyces</taxon>
    </lineage>
</organism>
<evidence type="ECO:0000256" key="2">
    <source>
        <dbReference type="ARBA" id="ARBA00022793"/>
    </source>
</evidence>
<dbReference type="AlphaFoldDB" id="A0A485LLZ2"/>
<protein>
    <submittedName>
        <fullName evidence="10">Aste57867_22886 protein</fullName>
    </submittedName>
</protein>
<dbReference type="PANTHER" id="PTHR43727">
    <property type="entry name" value="DIAMINOPIMELATE DECARBOXYLASE"/>
    <property type="match status" value="1"/>
</dbReference>
<keyword evidence="11" id="KW-1185">Reference proteome</keyword>
<feature type="domain" description="Orn/DAP/Arg decarboxylase 2 N-terminal" evidence="8">
    <location>
        <begin position="45"/>
        <end position="289"/>
    </location>
</feature>
<gene>
    <name evidence="10" type="primary">Aste57867_22886</name>
    <name evidence="9" type="ORF">As57867_022815</name>
    <name evidence="10" type="ORF">ASTE57867_22886</name>
</gene>
<dbReference type="InterPro" id="IPR000183">
    <property type="entry name" value="Orn/DAP/Arg_de-COase"/>
</dbReference>
<dbReference type="GO" id="GO:0008836">
    <property type="term" value="F:diaminopimelate decarboxylase activity"/>
    <property type="evidence" value="ECO:0007669"/>
    <property type="project" value="InterPro"/>
</dbReference>
<evidence type="ECO:0000256" key="3">
    <source>
        <dbReference type="ARBA" id="ARBA00022898"/>
    </source>
</evidence>
<feature type="active site" description="Proton donor" evidence="5">
    <location>
        <position position="353"/>
    </location>
</feature>
<evidence type="ECO:0000313" key="11">
    <source>
        <dbReference type="Proteomes" id="UP000332933"/>
    </source>
</evidence>
<dbReference type="PRINTS" id="PR01179">
    <property type="entry name" value="ODADCRBXLASE"/>
</dbReference>
<keyword evidence="4" id="KW-0456">Lyase</keyword>
<dbReference type="InterPro" id="IPR022643">
    <property type="entry name" value="De-COase2_C"/>
</dbReference>
<comment type="cofactor">
    <cofactor evidence="1 5">
        <name>pyridoxal 5'-phosphate</name>
        <dbReference type="ChEBI" id="CHEBI:597326"/>
    </cofactor>
</comment>
<feature type="domain" description="Orn/DAP/Arg decarboxylase 2 C-terminal" evidence="7">
    <location>
        <begin position="291"/>
        <end position="380"/>
    </location>
</feature>
<dbReference type="InterPro" id="IPR002986">
    <property type="entry name" value="DAP_deCOOHase_LysA"/>
</dbReference>
<dbReference type="CDD" id="cd06828">
    <property type="entry name" value="PLPDE_III_DapDC"/>
    <property type="match status" value="1"/>
</dbReference>
<dbReference type="FunFam" id="3.20.20.10:FF:000003">
    <property type="entry name" value="Diaminopimelate decarboxylase"/>
    <property type="match status" value="1"/>
</dbReference>
<evidence type="ECO:0000256" key="6">
    <source>
        <dbReference type="RuleBase" id="RU003737"/>
    </source>
</evidence>
<dbReference type="SUPFAM" id="SSF51419">
    <property type="entry name" value="PLP-binding barrel"/>
    <property type="match status" value="1"/>
</dbReference>
<sequence>MVVALPPSLQGPDGLARLEQLAETYGTPLQLYDEKMIRDNARHLLSTFRARFPTFTEFYAVKALPNPAVLKVLFQEGCGFDCSSTAELFICKQLGVPGDKIIYTSNFTSKEDLAEAYDMGVIMNLDDVSLVDALVDVRGRCPDLMCFRLNPGLGRTDSETKSNVLGGPDAKFGVPPFQIVEAYRKAQAAGATRFGIHMMTGSCVMNNEYWKETVTVLYNTAMQIKQELGITFEFMNIGGGLGIPYLPDQAPVDLDSVVALLRQSFDELMAAHGNTTMPQLCMENGRYMTGPFGWLVSRCQAIKQSYAKYYGLDASMAHLMRPGMYGAYHHITVPARDVADAPLVKAHVVGNLCENNDWFGKDRALPEARVGDLFVIYDTGAHSHSMCFQYNGKTRSPEVLLAADGTPRLIRKRETYDALYGNCVMPTDL</sequence>
<dbReference type="PROSITE" id="PS00878">
    <property type="entry name" value="ODR_DC_2_1"/>
    <property type="match status" value="1"/>
</dbReference>
<dbReference type="Proteomes" id="UP000332933">
    <property type="component" value="Unassembled WGS sequence"/>
</dbReference>
<keyword evidence="3 5" id="KW-0663">Pyridoxal phosphate</keyword>
<dbReference type="SUPFAM" id="SSF50621">
    <property type="entry name" value="Alanine racemase C-terminal domain-like"/>
    <property type="match status" value="1"/>
</dbReference>
<dbReference type="GO" id="GO:0009089">
    <property type="term" value="P:lysine biosynthetic process via diaminopimelate"/>
    <property type="evidence" value="ECO:0007669"/>
    <property type="project" value="InterPro"/>
</dbReference>
<dbReference type="InterPro" id="IPR022653">
    <property type="entry name" value="De-COase2_pyr-phos_BS"/>
</dbReference>
<evidence type="ECO:0000259" key="8">
    <source>
        <dbReference type="Pfam" id="PF02784"/>
    </source>
</evidence>
<dbReference type="Gene3D" id="2.40.37.10">
    <property type="entry name" value="Lyase, Ornithine Decarboxylase, Chain A, domain 1"/>
    <property type="match status" value="1"/>
</dbReference>
<dbReference type="InterPro" id="IPR009006">
    <property type="entry name" value="Ala_racemase/Decarboxylase_C"/>
</dbReference>
<dbReference type="InterPro" id="IPR029066">
    <property type="entry name" value="PLP-binding_barrel"/>
</dbReference>
<name>A0A485LLZ2_9STRA</name>
<keyword evidence="2" id="KW-0210">Decarboxylase</keyword>
<evidence type="ECO:0000256" key="1">
    <source>
        <dbReference type="ARBA" id="ARBA00001933"/>
    </source>
</evidence>
<dbReference type="InterPro" id="IPR022644">
    <property type="entry name" value="De-COase2_N"/>
</dbReference>
<dbReference type="Pfam" id="PF00278">
    <property type="entry name" value="Orn_DAP_Arg_deC"/>
    <property type="match status" value="1"/>
</dbReference>
<evidence type="ECO:0000256" key="4">
    <source>
        <dbReference type="ARBA" id="ARBA00023239"/>
    </source>
</evidence>
<comment type="similarity">
    <text evidence="6">Belongs to the Orn/Lys/Arg decarboxylase class-II family.</text>
</comment>
<dbReference type="Pfam" id="PF02784">
    <property type="entry name" value="Orn_Arg_deC_N"/>
    <property type="match status" value="1"/>
</dbReference>
<reference evidence="10 11" key="1">
    <citation type="submission" date="2019-03" db="EMBL/GenBank/DDBJ databases">
        <authorList>
            <person name="Gaulin E."/>
            <person name="Dumas B."/>
        </authorList>
    </citation>
    <scope>NUCLEOTIDE SEQUENCE [LARGE SCALE GENOMIC DNA]</scope>
    <source>
        <strain evidence="10">CBS 568.67</strain>
    </source>
</reference>
<evidence type="ECO:0000256" key="5">
    <source>
        <dbReference type="PIRSR" id="PIRSR600183-50"/>
    </source>
</evidence>